<dbReference type="EMBL" id="JBBMQX010000001">
    <property type="protein sequence ID" value="MEM5531008.1"/>
    <property type="molecule type" value="Genomic_DNA"/>
</dbReference>
<evidence type="ECO:0000313" key="2">
    <source>
        <dbReference type="Proteomes" id="UP001457661"/>
    </source>
</evidence>
<dbReference type="RefSeq" id="WP_342878895.1">
    <property type="nucleotide sequence ID" value="NZ_JBBMQX010000001.1"/>
</dbReference>
<organism evidence="1 2">
    <name type="scientific">Pseudoalteromonas arctica</name>
    <dbReference type="NCBI Taxonomy" id="394751"/>
    <lineage>
        <taxon>Bacteria</taxon>
        <taxon>Pseudomonadati</taxon>
        <taxon>Pseudomonadota</taxon>
        <taxon>Gammaproteobacteria</taxon>
        <taxon>Alteromonadales</taxon>
        <taxon>Pseudoalteromonadaceae</taxon>
        <taxon>Pseudoalteromonas</taxon>
    </lineage>
</organism>
<evidence type="ECO:0000313" key="1">
    <source>
        <dbReference type="EMBL" id="MEM5531008.1"/>
    </source>
</evidence>
<reference evidence="1 2" key="1">
    <citation type="submission" date="2024-03" db="EMBL/GenBank/DDBJ databases">
        <title>Community enrichment and isolation of bacterial strains for fucoidan degradation.</title>
        <authorList>
            <person name="Sichert A."/>
        </authorList>
    </citation>
    <scope>NUCLEOTIDE SEQUENCE [LARGE SCALE GENOMIC DNA]</scope>
    <source>
        <strain evidence="1 2">AS26</strain>
    </source>
</reference>
<comment type="caution">
    <text evidence="1">The sequence shown here is derived from an EMBL/GenBank/DDBJ whole genome shotgun (WGS) entry which is preliminary data.</text>
</comment>
<accession>A0ABU9TBD4</accession>
<dbReference type="Proteomes" id="UP001457661">
    <property type="component" value="Unassembled WGS sequence"/>
</dbReference>
<keyword evidence="2" id="KW-1185">Reference proteome</keyword>
<proteinExistence type="predicted"/>
<name>A0ABU9TBD4_9GAMM</name>
<gene>
    <name evidence="1" type="ORF">WNY57_01070</name>
</gene>
<sequence length="146" mass="16924">MAFAPASLILANNYLPLNEALCDSQAMKYKNIISAIHNFGHSFSSYENYVDDDFVIDELRNIRRNGYDISVNWLTREFEPSQLLSERITKSIGYWADSLEEHLVKHNVEPSAIKSLVFKWPVKTMHYIVAIDDRDIEHKKVINYAS</sequence>
<protein>
    <submittedName>
        <fullName evidence="1">Uncharacterized protein</fullName>
    </submittedName>
</protein>